<proteinExistence type="predicted"/>
<reference evidence="2 3" key="1">
    <citation type="submission" date="2015-04" db="EMBL/GenBank/DDBJ databases">
        <title>Complete genome sequence of Schizopora paradoxa KUC8140, a cosmopolitan wood degrader in East Asia.</title>
        <authorList>
            <consortium name="DOE Joint Genome Institute"/>
            <person name="Min B."/>
            <person name="Park H."/>
            <person name="Jang Y."/>
            <person name="Kim J.-J."/>
            <person name="Kim K.H."/>
            <person name="Pangilinan J."/>
            <person name="Lipzen A."/>
            <person name="Riley R."/>
            <person name="Grigoriev I.V."/>
            <person name="Spatafora J.W."/>
            <person name="Choi I.-G."/>
        </authorList>
    </citation>
    <scope>NUCLEOTIDE SEQUENCE [LARGE SCALE GENOMIC DNA]</scope>
    <source>
        <strain evidence="2 3">KUC8140</strain>
    </source>
</reference>
<dbReference type="AlphaFoldDB" id="A0A0H2R208"/>
<dbReference type="EMBL" id="KQ086266">
    <property type="protein sequence ID" value="KLO05790.1"/>
    <property type="molecule type" value="Genomic_DNA"/>
</dbReference>
<dbReference type="EMBL" id="KQ086291">
    <property type="protein sequence ID" value="KLO05563.1"/>
    <property type="molecule type" value="Genomic_DNA"/>
</dbReference>
<accession>A0A0H2R208</accession>
<evidence type="ECO:0000313" key="1">
    <source>
        <dbReference type="EMBL" id="KLO05563.1"/>
    </source>
</evidence>
<gene>
    <name evidence="2" type="ORF">SCHPADRAFT_712259</name>
    <name evidence="1" type="ORF">SCHPADRAFT_721167</name>
</gene>
<protein>
    <submittedName>
        <fullName evidence="2">Uncharacterized protein</fullName>
    </submittedName>
</protein>
<evidence type="ECO:0000313" key="3">
    <source>
        <dbReference type="Proteomes" id="UP000053477"/>
    </source>
</evidence>
<dbReference type="Proteomes" id="UP000053477">
    <property type="component" value="Unassembled WGS sequence"/>
</dbReference>
<name>A0A0H2R208_9AGAM</name>
<sequence length="86" mass="10582">MDDIATLNRRDNETFPRTFTAEHKAWLKMFHRVYIGLPRERNNRMRKEWRYHIQDEFCEVFSDSLIGNSTKITKSKLDCYFRNVRH</sequence>
<organism evidence="2 3">
    <name type="scientific">Schizopora paradoxa</name>
    <dbReference type="NCBI Taxonomy" id="27342"/>
    <lineage>
        <taxon>Eukaryota</taxon>
        <taxon>Fungi</taxon>
        <taxon>Dikarya</taxon>
        <taxon>Basidiomycota</taxon>
        <taxon>Agaricomycotina</taxon>
        <taxon>Agaricomycetes</taxon>
        <taxon>Hymenochaetales</taxon>
        <taxon>Schizoporaceae</taxon>
        <taxon>Schizopora</taxon>
    </lineage>
</organism>
<evidence type="ECO:0000313" key="2">
    <source>
        <dbReference type="EMBL" id="KLO05790.1"/>
    </source>
</evidence>
<keyword evidence="3" id="KW-1185">Reference proteome</keyword>